<comment type="function">
    <text evidence="3">Required for flagellar hook formation. May act as a scaffolding protein.</text>
</comment>
<gene>
    <name evidence="5" type="ORF">SAMN02910417_00835</name>
</gene>
<dbReference type="STRING" id="1732.SAMN02910417_00835"/>
<evidence type="ECO:0000313" key="5">
    <source>
        <dbReference type="EMBL" id="SDB10500.1"/>
    </source>
</evidence>
<keyword evidence="5" id="KW-0969">Cilium</keyword>
<dbReference type="OrthoDB" id="280334at2"/>
<evidence type="ECO:0000256" key="3">
    <source>
        <dbReference type="RuleBase" id="RU362076"/>
    </source>
</evidence>
<dbReference type="Proteomes" id="UP000199228">
    <property type="component" value="Unassembled WGS sequence"/>
</dbReference>
<keyword evidence="2 3" id="KW-1005">Bacterial flagellum biogenesis</keyword>
<dbReference type="Pfam" id="PF13861">
    <property type="entry name" value="FLgD_tudor"/>
    <property type="match status" value="1"/>
</dbReference>
<dbReference type="RefSeq" id="WP_090172503.1">
    <property type="nucleotide sequence ID" value="NZ_FMXR01000006.1"/>
</dbReference>
<dbReference type="AlphaFoldDB" id="A0A1G6AQ17"/>
<sequence>MANTVSVVDGVLQYNATSSSSSSTSSSEMGKEQFLQLLVAQMKYQDPLEPMDNTEYVSQLATFTQVEELQNLGASMADMEATNLLGKQVIIETTSTSGATTQISGYVDYVQEENGEMMLGVNGSLYSISDVITVIDNDYVTAASLASQFSTLISQLPSEDELTADDQETLQAIRDIYDSLTEYQKSFISSDDLSTLTALEKVMSTLVSDEE</sequence>
<protein>
    <recommendedName>
        <fullName evidence="3">Basal-body rod modification protein FlgD</fullName>
    </recommendedName>
</protein>
<dbReference type="EMBL" id="FMXR01000006">
    <property type="protein sequence ID" value="SDB10500.1"/>
    <property type="molecule type" value="Genomic_DNA"/>
</dbReference>
<proteinExistence type="inferred from homology"/>
<reference evidence="5 6" key="1">
    <citation type="submission" date="2016-10" db="EMBL/GenBank/DDBJ databases">
        <authorList>
            <person name="de Groot N.N."/>
        </authorList>
    </citation>
    <scope>NUCLEOTIDE SEQUENCE [LARGE SCALE GENOMIC DNA]</scope>
    <source>
        <strain evidence="5 6">DSM 3217</strain>
    </source>
</reference>
<dbReference type="Pfam" id="PF03963">
    <property type="entry name" value="FlgD"/>
    <property type="match status" value="1"/>
</dbReference>
<dbReference type="InterPro" id="IPR025963">
    <property type="entry name" value="FLgD_Tudor"/>
</dbReference>
<name>A0A1G6AQ17_EUBOX</name>
<organism evidence="5 6">
    <name type="scientific">Eubacterium oxidoreducens</name>
    <dbReference type="NCBI Taxonomy" id="1732"/>
    <lineage>
        <taxon>Bacteria</taxon>
        <taxon>Bacillati</taxon>
        <taxon>Bacillota</taxon>
        <taxon>Clostridia</taxon>
        <taxon>Eubacteriales</taxon>
        <taxon>Eubacteriaceae</taxon>
        <taxon>Eubacterium</taxon>
    </lineage>
</organism>
<dbReference type="InterPro" id="IPR005648">
    <property type="entry name" value="FlgD"/>
</dbReference>
<evidence type="ECO:0000256" key="1">
    <source>
        <dbReference type="ARBA" id="ARBA00010577"/>
    </source>
</evidence>
<keyword evidence="6" id="KW-1185">Reference proteome</keyword>
<evidence type="ECO:0000313" key="6">
    <source>
        <dbReference type="Proteomes" id="UP000199228"/>
    </source>
</evidence>
<evidence type="ECO:0000259" key="4">
    <source>
        <dbReference type="Pfam" id="PF13861"/>
    </source>
</evidence>
<accession>A0A1G6AQ17</accession>
<evidence type="ECO:0000256" key="2">
    <source>
        <dbReference type="ARBA" id="ARBA00022795"/>
    </source>
</evidence>
<keyword evidence="5" id="KW-0282">Flagellum</keyword>
<comment type="similarity">
    <text evidence="1 3">Belongs to the FlgD family.</text>
</comment>
<feature type="domain" description="FlgD Tudor-like" evidence="4">
    <location>
        <begin position="79"/>
        <end position="131"/>
    </location>
</feature>
<keyword evidence="5" id="KW-0966">Cell projection</keyword>
<dbReference type="GO" id="GO:0044781">
    <property type="term" value="P:bacterial-type flagellum organization"/>
    <property type="evidence" value="ECO:0007669"/>
    <property type="project" value="UniProtKB-UniRule"/>
</dbReference>